<evidence type="ECO:0000256" key="2">
    <source>
        <dbReference type="ARBA" id="ARBA00023004"/>
    </source>
</evidence>
<dbReference type="InterPro" id="IPR007525">
    <property type="entry name" value="FrhB_FdhB_C"/>
</dbReference>
<evidence type="ECO:0000256" key="1">
    <source>
        <dbReference type="ARBA" id="ARBA00022723"/>
    </source>
</evidence>
<dbReference type="PANTHER" id="PTHR43193:SF2">
    <property type="entry name" value="POLYFERREDOXIN PROTEIN FWDF"/>
    <property type="match status" value="1"/>
</dbReference>
<dbReference type="Gene3D" id="3.30.70.20">
    <property type="match status" value="1"/>
</dbReference>
<feature type="domain" description="4Fe-4S ferredoxin-type" evidence="4">
    <location>
        <begin position="1"/>
        <end position="30"/>
    </location>
</feature>
<dbReference type="OrthoDB" id="9813230at2"/>
<dbReference type="InterPro" id="IPR017896">
    <property type="entry name" value="4Fe4S_Fe-S-bd"/>
</dbReference>
<name>A0A4Y1X2D6_9BACT</name>
<dbReference type="Proteomes" id="UP000319374">
    <property type="component" value="Chromosome"/>
</dbReference>
<feature type="domain" description="4Fe-4S ferredoxin-type" evidence="4">
    <location>
        <begin position="35"/>
        <end position="64"/>
    </location>
</feature>
<dbReference type="InterPro" id="IPR017900">
    <property type="entry name" value="4Fe4S_Fe_S_CS"/>
</dbReference>
<organism evidence="5 6">
    <name type="scientific">Alistipes dispar</name>
    <dbReference type="NCBI Taxonomy" id="2585119"/>
    <lineage>
        <taxon>Bacteria</taxon>
        <taxon>Pseudomonadati</taxon>
        <taxon>Bacteroidota</taxon>
        <taxon>Bacteroidia</taxon>
        <taxon>Bacteroidales</taxon>
        <taxon>Rikenellaceae</taxon>
        <taxon>Alistipes</taxon>
    </lineage>
</organism>
<keyword evidence="3" id="KW-0411">Iron-sulfur</keyword>
<reference evidence="6" key="1">
    <citation type="submission" date="2019-06" db="EMBL/GenBank/DDBJ databases">
        <title>Alistipes onderdonkii subsp. vulgaris subsp. nov., Alistipes dispar sp. nov. and Alistipes communis sp. nov., isolated from human faeces, and creation of Alistipes onderdonkii subsp. onderdonkii subsp. nov.</title>
        <authorList>
            <person name="Sakamoto M."/>
            <person name="Ikeyama N."/>
            <person name="Ogata Y."/>
            <person name="Suda W."/>
            <person name="Iino T."/>
            <person name="Hattori M."/>
            <person name="Ohkuma M."/>
        </authorList>
    </citation>
    <scope>NUCLEOTIDE SEQUENCE [LARGE SCALE GENOMIC DNA]</scope>
    <source>
        <strain evidence="6">5CPEGH6</strain>
    </source>
</reference>
<sequence length="379" mass="42467">MLSLRDKRDCCGCGACAQRCPAKCIRMTEDAEGFRYPVADADACTGCGLCERICPGLHPSAPHDPLRLFAARNRDEAARAAGSSGGVFSLLARRTLREGGVVFGAAFVPTWGGVSHRRAEKEEELQPLLKSKYVQSDTDGCYAEAAALLREGRRVLFSGTPCQIAGLHAFLRGERPERLLTVECLCHGVPSPAVWRRYTEETAGGRRILGVDFRDKSRSGWRRYDFTVRTDGGERRVPAREDLYMRAFLAELTLRPSCYACPFKSGRSGSDITLADFWNIRNVLPAFDDDRGASLVLLNTPQGVRHFEEADAECRPLPWDDRVRGRNGGFLERVEPHPRREEFFRELPRAASVTELLKRTVKPTPGQRLVRKFRRLIAR</sequence>
<dbReference type="GO" id="GO:0046872">
    <property type="term" value="F:metal ion binding"/>
    <property type="evidence" value="ECO:0007669"/>
    <property type="project" value="UniProtKB-KW"/>
</dbReference>
<dbReference type="InterPro" id="IPR052977">
    <property type="entry name" value="Polyferredoxin-like_ET"/>
</dbReference>
<dbReference type="PROSITE" id="PS51379">
    <property type="entry name" value="4FE4S_FER_2"/>
    <property type="match status" value="2"/>
</dbReference>
<dbReference type="GeneID" id="98674076"/>
<gene>
    <name evidence="5" type="ORF">A5CPEGH6_20890</name>
</gene>
<dbReference type="EMBL" id="AP019736">
    <property type="protein sequence ID" value="BBL07451.1"/>
    <property type="molecule type" value="Genomic_DNA"/>
</dbReference>
<dbReference type="SUPFAM" id="SSF54862">
    <property type="entry name" value="4Fe-4S ferredoxins"/>
    <property type="match status" value="1"/>
</dbReference>
<proteinExistence type="predicted"/>
<keyword evidence="1" id="KW-0479">Metal-binding</keyword>
<protein>
    <submittedName>
        <fullName evidence="5">F420H(2):quinone oxidoreductase</fullName>
    </submittedName>
</protein>
<dbReference type="RefSeq" id="WP_141429623.1">
    <property type="nucleotide sequence ID" value="NZ_AP019736.1"/>
</dbReference>
<keyword evidence="2" id="KW-0408">Iron</keyword>
<evidence type="ECO:0000259" key="4">
    <source>
        <dbReference type="PROSITE" id="PS51379"/>
    </source>
</evidence>
<accession>A0A4Y1X2D6</accession>
<dbReference type="Pfam" id="PF04432">
    <property type="entry name" value="FrhB_FdhB_C"/>
    <property type="match status" value="1"/>
</dbReference>
<evidence type="ECO:0000256" key="3">
    <source>
        <dbReference type="ARBA" id="ARBA00023014"/>
    </source>
</evidence>
<dbReference type="GO" id="GO:0051536">
    <property type="term" value="F:iron-sulfur cluster binding"/>
    <property type="evidence" value="ECO:0007669"/>
    <property type="project" value="UniProtKB-KW"/>
</dbReference>
<evidence type="ECO:0000313" key="5">
    <source>
        <dbReference type="EMBL" id="BBL07451.1"/>
    </source>
</evidence>
<keyword evidence="6" id="KW-1185">Reference proteome</keyword>
<dbReference type="Pfam" id="PF12838">
    <property type="entry name" value="Fer4_7"/>
    <property type="match status" value="1"/>
</dbReference>
<dbReference type="PROSITE" id="PS00198">
    <property type="entry name" value="4FE4S_FER_1"/>
    <property type="match status" value="2"/>
</dbReference>
<dbReference type="AlphaFoldDB" id="A0A4Y1X2D6"/>
<evidence type="ECO:0000313" key="6">
    <source>
        <dbReference type="Proteomes" id="UP000319374"/>
    </source>
</evidence>
<dbReference type="KEGG" id="ada:A5CPEGH6_20890"/>
<dbReference type="PANTHER" id="PTHR43193">
    <property type="match status" value="1"/>
</dbReference>